<keyword evidence="2" id="KW-0805">Transcription regulation</keyword>
<gene>
    <name evidence="9" type="primary">LOC116948046</name>
</gene>
<feature type="compositionally biased region" description="Basic residues" evidence="6">
    <location>
        <begin position="152"/>
        <end position="176"/>
    </location>
</feature>
<dbReference type="RefSeq" id="XP_032820229.1">
    <property type="nucleotide sequence ID" value="XM_032964338.1"/>
</dbReference>
<feature type="region of interest" description="Disordered" evidence="6">
    <location>
        <begin position="593"/>
        <end position="613"/>
    </location>
</feature>
<evidence type="ECO:0000313" key="9">
    <source>
        <dbReference type="RefSeq" id="XP_032820229.1"/>
    </source>
</evidence>
<protein>
    <submittedName>
        <fullName evidence="9">Protein capicua homolog</fullName>
    </submittedName>
</protein>
<feature type="compositionally biased region" description="Basic residues" evidence="6">
    <location>
        <begin position="188"/>
        <end position="201"/>
    </location>
</feature>
<feature type="region of interest" description="Disordered" evidence="6">
    <location>
        <begin position="47"/>
        <end position="71"/>
    </location>
</feature>
<evidence type="ECO:0000259" key="7">
    <source>
        <dbReference type="Pfam" id="PF25981"/>
    </source>
</evidence>
<evidence type="ECO:0000256" key="1">
    <source>
        <dbReference type="ARBA" id="ARBA00022553"/>
    </source>
</evidence>
<dbReference type="InterPro" id="IPR052412">
    <property type="entry name" value="CC-Dev_Transcription_Reg"/>
</dbReference>
<feature type="compositionally biased region" description="Basic and acidic residues" evidence="6">
    <location>
        <begin position="457"/>
        <end position="466"/>
    </location>
</feature>
<dbReference type="PANTHER" id="PTHR13059:SF13">
    <property type="entry name" value="PROTEIN CAPICUA HOMOLOG"/>
    <property type="match status" value="1"/>
</dbReference>
<dbReference type="KEGG" id="pmrn:116948046"/>
<keyword evidence="3" id="KW-0238">DNA-binding</keyword>
<dbReference type="Proteomes" id="UP001318040">
    <property type="component" value="Chromosome 32"/>
</dbReference>
<dbReference type="InterPro" id="IPR058606">
    <property type="entry name" value="HTH_Cic_C"/>
</dbReference>
<reference evidence="9" key="1">
    <citation type="submission" date="2025-08" db="UniProtKB">
        <authorList>
            <consortium name="RefSeq"/>
        </authorList>
    </citation>
    <scope>IDENTIFICATION</scope>
    <source>
        <tissue evidence="9">Sperm</tissue>
    </source>
</reference>
<keyword evidence="1" id="KW-0597">Phosphoprotein</keyword>
<evidence type="ECO:0000256" key="6">
    <source>
        <dbReference type="SAM" id="MobiDB-lite"/>
    </source>
</evidence>
<feature type="compositionally biased region" description="Basic residues" evidence="6">
    <location>
        <begin position="284"/>
        <end position="306"/>
    </location>
</feature>
<proteinExistence type="predicted"/>
<dbReference type="AlphaFoldDB" id="A0AAJ7TMP5"/>
<evidence type="ECO:0000256" key="3">
    <source>
        <dbReference type="ARBA" id="ARBA00023125"/>
    </source>
</evidence>
<organism evidence="8 9">
    <name type="scientific">Petromyzon marinus</name>
    <name type="common">Sea lamprey</name>
    <dbReference type="NCBI Taxonomy" id="7757"/>
    <lineage>
        <taxon>Eukaryota</taxon>
        <taxon>Metazoa</taxon>
        <taxon>Chordata</taxon>
        <taxon>Craniata</taxon>
        <taxon>Vertebrata</taxon>
        <taxon>Cyclostomata</taxon>
        <taxon>Hyperoartia</taxon>
        <taxon>Petromyzontiformes</taxon>
        <taxon>Petromyzontidae</taxon>
        <taxon>Petromyzon</taxon>
    </lineage>
</organism>
<evidence type="ECO:0000256" key="4">
    <source>
        <dbReference type="ARBA" id="ARBA00023163"/>
    </source>
</evidence>
<feature type="region of interest" description="Disordered" evidence="6">
    <location>
        <begin position="133"/>
        <end position="335"/>
    </location>
</feature>
<feature type="region of interest" description="Disordered" evidence="6">
    <location>
        <begin position="485"/>
        <end position="506"/>
    </location>
</feature>
<feature type="compositionally biased region" description="Basic residues" evidence="6">
    <location>
        <begin position="259"/>
        <end position="271"/>
    </location>
</feature>
<keyword evidence="4" id="KW-0804">Transcription</keyword>
<dbReference type="GO" id="GO:0005634">
    <property type="term" value="C:nucleus"/>
    <property type="evidence" value="ECO:0007669"/>
    <property type="project" value="TreeGrafter"/>
</dbReference>
<keyword evidence="5" id="KW-0539">Nucleus</keyword>
<feature type="domain" description="Protein capicua homolog-like C-terminal tri-helical" evidence="7">
    <location>
        <begin position="515"/>
        <end position="569"/>
    </location>
</feature>
<dbReference type="GO" id="GO:0000977">
    <property type="term" value="F:RNA polymerase II transcription regulatory region sequence-specific DNA binding"/>
    <property type="evidence" value="ECO:0007669"/>
    <property type="project" value="TreeGrafter"/>
</dbReference>
<dbReference type="GO" id="GO:0000981">
    <property type="term" value="F:DNA-binding transcription factor activity, RNA polymerase II-specific"/>
    <property type="evidence" value="ECO:0007669"/>
    <property type="project" value="TreeGrafter"/>
</dbReference>
<sequence>MRATREGGAEQEDKVAASAAAAVFARPELFQSQAKATPCATLPVTLDRGAANGNSQVEEGAHSRLPMSSEALLTNTLPASGDVEGVQLSALRSSEAQQHQQQNQPPSLPQGALAVPSTLAAPAWCCVRRPGAAPACARPSPPSPCGPPTSRQPRRATHALRAPRLRKLRTVTRSIRRSLPIRPTRSPPPRRRSHLPKRKPGRSYPRALPRSIRRRQRPLLEAKRGRSRASIRRRHKPLRLTARPGSFPRTAAPSPGRRPPGRRRAARRRTGWRGEEEEEENCSRRSRQRQRASKPPRRAPGRRASRRERQAALRTPPRRKKRALKKSEGQAAPLKRAFDSVDQVLSEVDFEGRFAELPEFRPDEALPSPTLHALTTSPRAILSSYRRKRRNSTDLEGPGEECGSPRRRQRQRSSCSSEPGTPKRIAEGGPGTPKRVPDGGPGTPKRGAEGAPGTPKRAGEGGRCEGDVFLFDRPGTGLDMLAEAASHRTGSQGSEGSEGGGDLDQDKTAYSSLRRTLDTRRALVMQLFHEHGFFPSAHATSAFQLKHAEIFPTKSCLQLKIREVRQKIMQTASSTDTQAVVASAPTILGALPDEHSQHASQPPVQMDFLPESP</sequence>
<feature type="compositionally biased region" description="Basic residues" evidence="6">
    <location>
        <begin position="225"/>
        <end position="238"/>
    </location>
</feature>
<keyword evidence="8" id="KW-1185">Reference proteome</keyword>
<accession>A0AAJ7TMP5</accession>
<dbReference type="PANTHER" id="PTHR13059">
    <property type="entry name" value="HMG-BOX TRANSCRIPTION FACTOR BBX"/>
    <property type="match status" value="1"/>
</dbReference>
<evidence type="ECO:0000256" key="2">
    <source>
        <dbReference type="ARBA" id="ARBA00023015"/>
    </source>
</evidence>
<evidence type="ECO:0000313" key="8">
    <source>
        <dbReference type="Proteomes" id="UP001318040"/>
    </source>
</evidence>
<dbReference type="Pfam" id="PF25981">
    <property type="entry name" value="HTH_Cic_C"/>
    <property type="match status" value="1"/>
</dbReference>
<name>A0AAJ7TMP5_PETMA</name>
<feature type="region of interest" description="Disordered" evidence="6">
    <location>
        <begin position="361"/>
        <end position="469"/>
    </location>
</feature>
<feature type="region of interest" description="Disordered" evidence="6">
    <location>
        <begin position="91"/>
        <end position="112"/>
    </location>
</feature>
<evidence type="ECO:0000256" key="5">
    <source>
        <dbReference type="ARBA" id="ARBA00023242"/>
    </source>
</evidence>